<feature type="coiled-coil region" evidence="1">
    <location>
        <begin position="40"/>
        <end position="184"/>
    </location>
</feature>
<sequence length="323" mass="36973">MGNPGSACDSDGDGGSEDNSMRPDIIDGFERKSVALLDYVNNLEAQLEQLKASFEHKESRMKVDKKALEDEFAQREAKLKAEKRSLEDKLQHSLEQVSRTQKAIVHEERKRLAADEIIRSLKVDVRAAQDLIHNERQRSKELEEKISELKEQLRNREQAFNRRRLKDERERTRLEEDMAVLRKKVTLGWILGCLTEVYLRLDNDSEAQKGAKGMTSLFKHAGKPAKLESIEREVRRLVNSQDLNHSMSKKHHIPSPRQARQEHDLISASEADLDLDSGALRDTFPSSESCKPCRFIRSVIETEHDHHHHHHGTRSASPTSSGV</sequence>
<keyword evidence="1" id="KW-0175">Coiled coil</keyword>
<accession>A0A8T2TFX9</accession>
<proteinExistence type="predicted"/>
<evidence type="ECO:0000256" key="1">
    <source>
        <dbReference type="SAM" id="Coils"/>
    </source>
</evidence>
<reference evidence="3" key="1">
    <citation type="submission" date="2021-08" db="EMBL/GenBank/DDBJ databases">
        <title>WGS assembly of Ceratopteris richardii.</title>
        <authorList>
            <person name="Marchant D.B."/>
            <person name="Chen G."/>
            <person name="Jenkins J."/>
            <person name="Shu S."/>
            <person name="Leebens-Mack J."/>
            <person name="Grimwood J."/>
            <person name="Schmutz J."/>
            <person name="Soltis P."/>
            <person name="Soltis D."/>
            <person name="Chen Z.-H."/>
        </authorList>
    </citation>
    <scope>NUCLEOTIDE SEQUENCE</scope>
    <source>
        <strain evidence="3">Whitten #5841</strain>
        <tissue evidence="3">Leaf</tissue>
    </source>
</reference>
<feature type="region of interest" description="Disordered" evidence="2">
    <location>
        <begin position="1"/>
        <end position="25"/>
    </location>
</feature>
<protein>
    <submittedName>
        <fullName evidence="3">Uncharacterized protein</fullName>
    </submittedName>
</protein>
<feature type="compositionally biased region" description="Polar residues" evidence="2">
    <location>
        <begin position="314"/>
        <end position="323"/>
    </location>
</feature>
<organism evidence="3 4">
    <name type="scientific">Ceratopteris richardii</name>
    <name type="common">Triangle waterfern</name>
    <dbReference type="NCBI Taxonomy" id="49495"/>
    <lineage>
        <taxon>Eukaryota</taxon>
        <taxon>Viridiplantae</taxon>
        <taxon>Streptophyta</taxon>
        <taxon>Embryophyta</taxon>
        <taxon>Tracheophyta</taxon>
        <taxon>Polypodiopsida</taxon>
        <taxon>Polypodiidae</taxon>
        <taxon>Polypodiales</taxon>
        <taxon>Pteridineae</taxon>
        <taxon>Pteridaceae</taxon>
        <taxon>Parkerioideae</taxon>
        <taxon>Ceratopteris</taxon>
    </lineage>
</organism>
<dbReference type="EMBL" id="CM035418">
    <property type="protein sequence ID" value="KAH7420325.1"/>
    <property type="molecule type" value="Genomic_DNA"/>
</dbReference>
<keyword evidence="4" id="KW-1185">Reference proteome</keyword>
<dbReference type="OrthoDB" id="1894346at2759"/>
<evidence type="ECO:0000313" key="3">
    <source>
        <dbReference type="EMBL" id="KAH7420325.1"/>
    </source>
</evidence>
<feature type="region of interest" description="Disordered" evidence="2">
    <location>
        <begin position="244"/>
        <end position="263"/>
    </location>
</feature>
<evidence type="ECO:0000313" key="4">
    <source>
        <dbReference type="Proteomes" id="UP000825935"/>
    </source>
</evidence>
<name>A0A8T2TFX9_CERRI</name>
<feature type="region of interest" description="Disordered" evidence="2">
    <location>
        <begin position="304"/>
        <end position="323"/>
    </location>
</feature>
<evidence type="ECO:0000256" key="2">
    <source>
        <dbReference type="SAM" id="MobiDB-lite"/>
    </source>
</evidence>
<dbReference type="AlphaFoldDB" id="A0A8T2TFX9"/>
<gene>
    <name evidence="3" type="ORF">KP509_13G002200</name>
</gene>
<dbReference type="Proteomes" id="UP000825935">
    <property type="component" value="Chromosome 13"/>
</dbReference>
<comment type="caution">
    <text evidence="3">The sequence shown here is derived from an EMBL/GenBank/DDBJ whole genome shotgun (WGS) entry which is preliminary data.</text>
</comment>
<dbReference type="OMA" id="AKLECIE"/>